<dbReference type="SMART" id="SM00028">
    <property type="entry name" value="TPR"/>
    <property type="match status" value="8"/>
</dbReference>
<proteinExistence type="predicted"/>
<dbReference type="EMBL" id="NTJZ01000012">
    <property type="protein sequence ID" value="PDH32947.1"/>
    <property type="molecule type" value="Genomic_DNA"/>
</dbReference>
<evidence type="ECO:0000256" key="1">
    <source>
        <dbReference type="PROSITE-ProRule" id="PRU00339"/>
    </source>
</evidence>
<gene>
    <name evidence="2" type="ORF">CNF02_10745</name>
</gene>
<dbReference type="Pfam" id="PF13432">
    <property type="entry name" value="TPR_16"/>
    <property type="match status" value="3"/>
</dbReference>
<dbReference type="Proteomes" id="UP000219329">
    <property type="component" value="Unassembled WGS sequence"/>
</dbReference>
<feature type="repeat" description="TPR" evidence="1">
    <location>
        <begin position="541"/>
        <end position="574"/>
    </location>
</feature>
<organism evidence="2 3">
    <name type="scientific">OM182 bacterium MED-G28</name>
    <dbReference type="NCBI Taxonomy" id="1986256"/>
    <lineage>
        <taxon>Bacteria</taxon>
        <taxon>Pseudomonadati</taxon>
        <taxon>Pseudomonadota</taxon>
        <taxon>Gammaproteobacteria</taxon>
        <taxon>OMG group</taxon>
        <taxon>OM182 clade</taxon>
    </lineage>
</organism>
<evidence type="ECO:0000313" key="3">
    <source>
        <dbReference type="Proteomes" id="UP000219329"/>
    </source>
</evidence>
<comment type="caution">
    <text evidence="2">The sequence shown here is derived from an EMBL/GenBank/DDBJ whole genome shotgun (WGS) entry which is preliminary data.</text>
</comment>
<dbReference type="PANTHER" id="PTHR12558">
    <property type="entry name" value="CELL DIVISION CYCLE 16,23,27"/>
    <property type="match status" value="1"/>
</dbReference>
<accession>A0A2A5W9J9</accession>
<keyword evidence="1" id="KW-0802">TPR repeat</keyword>
<dbReference type="PROSITE" id="PS50005">
    <property type="entry name" value="TPR"/>
    <property type="match status" value="1"/>
</dbReference>
<dbReference type="PANTHER" id="PTHR12558:SF33">
    <property type="entry name" value="BLL7664 PROTEIN"/>
    <property type="match status" value="1"/>
</dbReference>
<sequence length="588" mass="67160">MESIVVKMREKQTLIVVAVLATFATCTSTTAPSLPDMEDPAIAAIADPEISSEAEIEYGSFSEEQLYQTIISELDAQRGNLEEAGDNYLDLAMATRDLSIIQRAIQFASVNGDLNALMQLGLLWSGVEPENAQPHLMLSFQFLENGNYSQALSHMARVIDLGSEIDFTALAARTGRLEPRDRQSLIENLRQLAREFEDESSIQIALIQLLAQNRQFEEALYEIQQVLEIIDLTPNMVLLHGQVLQNMDDSEGAARVLRNGVRQFEDDKSLRLSFARLLIQNEDFKEAQEQFEIIVEQDPEDWETLYSVALLDMELENFESAINNLEKLILVDQRFDESQYYLGFIYEQLEEMEKSIKHYREVRIGTNNFLAAQQQATRHAIDLGQLNEAHSWLIRQSSGQPRLEILFTTIESNLLIQSGYITEAKSLLDSSLNRFPNESELLFARVLYYDSQGDKAGSERDLQQIIRMQPDDSRALNHLGYMLADQTNRFEEALKLVERAIAISPDDPAIIDSLAWAQYKLGYYEEALSNLRRAFAVFPDHEVASHLGEVLWQMGREKEATQVWEDALEVQPDSELIREVIERFRPYE</sequence>
<dbReference type="AlphaFoldDB" id="A0A2A5W9J9"/>
<dbReference type="Gene3D" id="1.25.40.10">
    <property type="entry name" value="Tetratricopeptide repeat domain"/>
    <property type="match status" value="3"/>
</dbReference>
<protein>
    <submittedName>
        <fullName evidence="2">Uncharacterized protein</fullName>
    </submittedName>
</protein>
<dbReference type="InterPro" id="IPR019734">
    <property type="entry name" value="TPR_rpt"/>
</dbReference>
<evidence type="ECO:0000313" key="2">
    <source>
        <dbReference type="EMBL" id="PDH32947.1"/>
    </source>
</evidence>
<reference evidence="2 3" key="1">
    <citation type="submission" date="2017-08" db="EMBL/GenBank/DDBJ databases">
        <title>Fine stratification of microbial communities through a metagenomic profile of the photic zone.</title>
        <authorList>
            <person name="Haro-Moreno J.M."/>
            <person name="Lopez-Perez M."/>
            <person name="De La Torre J."/>
            <person name="Picazo A."/>
            <person name="Camacho A."/>
            <person name="Rodriguez-Valera F."/>
        </authorList>
    </citation>
    <scope>NUCLEOTIDE SEQUENCE [LARGE SCALE GENOMIC DNA]</scope>
    <source>
        <strain evidence="2">MED-G28</strain>
    </source>
</reference>
<dbReference type="SUPFAM" id="SSF48452">
    <property type="entry name" value="TPR-like"/>
    <property type="match status" value="3"/>
</dbReference>
<dbReference type="InterPro" id="IPR011990">
    <property type="entry name" value="TPR-like_helical_dom_sf"/>
</dbReference>
<name>A0A2A5W9J9_9GAMM</name>